<dbReference type="EMBL" id="ADFR01000016">
    <property type="protein sequence ID" value="EFC05238.1"/>
    <property type="molecule type" value="Genomic_DNA"/>
</dbReference>
<accession>D2MQG9</accession>
<evidence type="ECO:0000313" key="1">
    <source>
        <dbReference type="EMBL" id="EFC05238.1"/>
    </source>
</evidence>
<dbReference type="eggNOG" id="ENOG5033X9S">
    <property type="taxonomic scope" value="Bacteria"/>
</dbReference>
<dbReference type="STRING" id="679192.HMPREF9013_0522"/>
<name>D2MQG9_9FIRM</name>
<keyword evidence="2" id="KW-1185">Reference proteome</keyword>
<gene>
    <name evidence="1" type="ORF">HMPREF9013_0522</name>
</gene>
<protein>
    <submittedName>
        <fullName evidence="1">Uncharacterized protein</fullName>
    </submittedName>
</protein>
<dbReference type="OrthoDB" id="3034711at2"/>
<sequence>MSELSKNNMVSMDEFLAMAGVKLSTVRKNIDKIPGLDYKNGEFLILNGTRYPFNLRGYKLKNSADRRYVLLKAISEYKYIDSLKLGVYQEQFKSLLKELLEAKLICENGLPNHFGANAYDCTRMGDEVLRLEKSECIHKISELISSPLGHFVGAIISKLY</sequence>
<evidence type="ECO:0000313" key="2">
    <source>
        <dbReference type="Proteomes" id="UP000005017"/>
    </source>
</evidence>
<dbReference type="RefSeq" id="WP_006627632.1">
    <property type="nucleotide sequence ID" value="NZ_ADFR01000016.1"/>
</dbReference>
<comment type="caution">
    <text evidence="1">The sequence shown here is derived from an EMBL/GenBank/DDBJ whole genome shotgun (WGS) entry which is preliminary data.</text>
</comment>
<dbReference type="Proteomes" id="UP000005017">
    <property type="component" value="Unassembled WGS sequence"/>
</dbReference>
<organism evidence="1 2">
    <name type="scientific">Bulleidia extructa W1219</name>
    <dbReference type="NCBI Taxonomy" id="679192"/>
    <lineage>
        <taxon>Bacteria</taxon>
        <taxon>Bacillati</taxon>
        <taxon>Bacillota</taxon>
        <taxon>Erysipelotrichia</taxon>
        <taxon>Erysipelotrichales</taxon>
        <taxon>Erysipelotrichaceae</taxon>
        <taxon>Bulleidia</taxon>
    </lineage>
</organism>
<dbReference type="AlphaFoldDB" id="D2MQG9"/>
<reference evidence="2" key="1">
    <citation type="submission" date="2009-12" db="EMBL/GenBank/DDBJ databases">
        <title>Sequence of Clostridiales genomosp. BVAB3 str. UPII9-5.</title>
        <authorList>
            <person name="Madupu R."/>
            <person name="Durkin A.S."/>
            <person name="Torralba M."/>
            <person name="Methe B."/>
            <person name="Sutton G.G."/>
            <person name="Strausberg R.L."/>
            <person name="Nelson K.E."/>
        </authorList>
    </citation>
    <scope>NUCLEOTIDE SEQUENCE [LARGE SCALE GENOMIC DNA]</scope>
    <source>
        <strain evidence="2">W1219</strain>
    </source>
</reference>
<proteinExistence type="predicted"/>